<gene>
    <name evidence="2" type="ORF">Poli38472_011523</name>
</gene>
<dbReference type="OrthoDB" id="19768at2759"/>
<feature type="region of interest" description="Disordered" evidence="1">
    <location>
        <begin position="1"/>
        <end position="21"/>
    </location>
</feature>
<accession>A0A8K1CLQ2</accession>
<sequence length="197" mass="21703">MSTPTSMTMASPLHTAQSSGFMPSMSPGTVYSTAHAVWTPQELQLLQKGLGEFPDEQYDNVTRYIKIAATIPGKCVRDVAFKVKTLATDQIPERDHNFAKRMRIDHTAEMTKMPTDDMLDDDQLNDLLQDNVLALNTMRTNLLNGKGGENKDMMIQFRDNCQTLMSAIGDICGTLPPLPVKPDTSLIPGDISSGLQN</sequence>
<keyword evidence="3" id="KW-1185">Reference proteome</keyword>
<dbReference type="EMBL" id="SPLM01000039">
    <property type="protein sequence ID" value="TMW64643.1"/>
    <property type="molecule type" value="Genomic_DNA"/>
</dbReference>
<evidence type="ECO:0000256" key="1">
    <source>
        <dbReference type="SAM" id="MobiDB-lite"/>
    </source>
</evidence>
<name>A0A8K1CLQ2_PYTOL</name>
<evidence type="ECO:0000313" key="2">
    <source>
        <dbReference type="EMBL" id="TMW64643.1"/>
    </source>
</evidence>
<evidence type="ECO:0000313" key="3">
    <source>
        <dbReference type="Proteomes" id="UP000794436"/>
    </source>
</evidence>
<reference evidence="2" key="1">
    <citation type="submission" date="2019-03" db="EMBL/GenBank/DDBJ databases">
        <title>Long read genome sequence of the mycoparasitic Pythium oligandrum ATCC 38472 isolated from sugarbeet rhizosphere.</title>
        <authorList>
            <person name="Gaulin E."/>
        </authorList>
    </citation>
    <scope>NUCLEOTIDE SEQUENCE</scope>
    <source>
        <strain evidence="2">ATCC 38472_TT</strain>
    </source>
</reference>
<dbReference type="PANTHER" id="PTHR14000">
    <property type="entry name" value="FINGER CCCH DOMAIN PROTEIN, PUTATIVE (DUF3755)-RELATED"/>
    <property type="match status" value="1"/>
</dbReference>
<comment type="caution">
    <text evidence="2">The sequence shown here is derived from an EMBL/GenBank/DDBJ whole genome shotgun (WGS) entry which is preliminary data.</text>
</comment>
<dbReference type="Proteomes" id="UP000794436">
    <property type="component" value="Unassembled WGS sequence"/>
</dbReference>
<protein>
    <recommendedName>
        <fullName evidence="4">Myb-like domain-containing protein</fullName>
    </recommendedName>
</protein>
<dbReference type="Gene3D" id="1.10.10.60">
    <property type="entry name" value="Homeodomain-like"/>
    <property type="match status" value="1"/>
</dbReference>
<dbReference type="AlphaFoldDB" id="A0A8K1CLQ2"/>
<proteinExistence type="predicted"/>
<organism evidence="2 3">
    <name type="scientific">Pythium oligandrum</name>
    <name type="common">Mycoparasitic fungus</name>
    <dbReference type="NCBI Taxonomy" id="41045"/>
    <lineage>
        <taxon>Eukaryota</taxon>
        <taxon>Sar</taxon>
        <taxon>Stramenopiles</taxon>
        <taxon>Oomycota</taxon>
        <taxon>Peronosporomycetes</taxon>
        <taxon>Pythiales</taxon>
        <taxon>Pythiaceae</taxon>
        <taxon>Pythium</taxon>
    </lineage>
</organism>
<evidence type="ECO:0008006" key="4">
    <source>
        <dbReference type="Google" id="ProtNLM"/>
    </source>
</evidence>
<dbReference type="PANTHER" id="PTHR14000:SF1">
    <property type="entry name" value="HISTONE H2A DEUBIQUITINASE (DUF3755)"/>
    <property type="match status" value="1"/>
</dbReference>